<dbReference type="FunFam" id="2.30.38.10:FF:000001">
    <property type="entry name" value="Non-ribosomal peptide synthetase PvdI"/>
    <property type="match status" value="1"/>
</dbReference>
<evidence type="ECO:0000256" key="4">
    <source>
        <dbReference type="ARBA" id="ARBA00022553"/>
    </source>
</evidence>
<dbReference type="KEGG" id="cwa:CwatDRAFT_6357"/>
<dbReference type="Pfam" id="PF00501">
    <property type="entry name" value="AMP-binding"/>
    <property type="match status" value="1"/>
</dbReference>
<dbReference type="InterPro" id="IPR025110">
    <property type="entry name" value="AMP-bd_C"/>
</dbReference>
<reference evidence="7" key="1">
    <citation type="submission" date="2004-02" db="EMBL/GenBank/DDBJ databases">
        <authorList>
            <consortium name="DOE Joint Genome Institute"/>
        </authorList>
    </citation>
    <scope>NUCLEOTIDE SEQUENCE [LARGE SCALE GENOMIC DNA]</scope>
    <source>
        <strain evidence="7">WH 8501</strain>
    </source>
</reference>
<dbReference type="CDD" id="cd19531">
    <property type="entry name" value="LCL_NRPS-like"/>
    <property type="match status" value="1"/>
</dbReference>
<dbReference type="PROSITE" id="PS00012">
    <property type="entry name" value="PHOSPHOPANTETHEINE"/>
    <property type="match status" value="1"/>
</dbReference>
<dbReference type="PANTHER" id="PTHR45398:SF1">
    <property type="entry name" value="ENZYME, PUTATIVE (JCVI)-RELATED"/>
    <property type="match status" value="1"/>
</dbReference>
<accession>Q4C9F4</accession>
<organism evidence="7 8">
    <name type="scientific">Crocosphaera watsonii WH 8501</name>
    <dbReference type="NCBI Taxonomy" id="165597"/>
    <lineage>
        <taxon>Bacteria</taxon>
        <taxon>Bacillati</taxon>
        <taxon>Cyanobacteriota</taxon>
        <taxon>Cyanophyceae</taxon>
        <taxon>Oscillatoriophycideae</taxon>
        <taxon>Chroococcales</taxon>
        <taxon>Aphanothecaceae</taxon>
        <taxon>Crocosphaera</taxon>
    </lineage>
</organism>
<dbReference type="Gene3D" id="1.10.1200.10">
    <property type="entry name" value="ACP-like"/>
    <property type="match status" value="1"/>
</dbReference>
<dbReference type="GO" id="GO:0044550">
    <property type="term" value="P:secondary metabolite biosynthetic process"/>
    <property type="evidence" value="ECO:0007669"/>
    <property type="project" value="UniProtKB-ARBA"/>
</dbReference>
<keyword evidence="3" id="KW-0596">Phosphopantetheine</keyword>
<evidence type="ECO:0000313" key="7">
    <source>
        <dbReference type="EMBL" id="EAM53332.1"/>
    </source>
</evidence>
<keyword evidence="8" id="KW-1185">Reference proteome</keyword>
<dbReference type="FunFam" id="3.30.300.30:FF:000010">
    <property type="entry name" value="Enterobactin synthetase component F"/>
    <property type="match status" value="1"/>
</dbReference>
<dbReference type="OrthoDB" id="9757538at2"/>
<evidence type="ECO:0000256" key="3">
    <source>
        <dbReference type="ARBA" id="ARBA00022450"/>
    </source>
</evidence>
<name>Q4C9F4_CROWT</name>
<dbReference type="Gene3D" id="2.30.38.10">
    <property type="entry name" value="Luciferase, Domain 3"/>
    <property type="match status" value="1"/>
</dbReference>
<comment type="cofactor">
    <cofactor evidence="1">
        <name>pantetheine 4'-phosphate</name>
        <dbReference type="ChEBI" id="CHEBI:47942"/>
    </cofactor>
</comment>
<comment type="similarity">
    <text evidence="2">Belongs to the ATP-dependent AMP-binding enzyme family.</text>
</comment>
<dbReference type="FunFam" id="3.40.50.980:FF:000001">
    <property type="entry name" value="Non-ribosomal peptide synthetase"/>
    <property type="match status" value="1"/>
</dbReference>
<dbReference type="InterPro" id="IPR036736">
    <property type="entry name" value="ACP-like_sf"/>
</dbReference>
<keyword evidence="4" id="KW-0597">Phosphoprotein</keyword>
<gene>
    <name evidence="7" type="ORF">CwatDRAFT_6357</name>
</gene>
<dbReference type="Gene3D" id="3.30.559.10">
    <property type="entry name" value="Chloramphenicol acetyltransferase-like domain"/>
    <property type="match status" value="2"/>
</dbReference>
<evidence type="ECO:0000256" key="1">
    <source>
        <dbReference type="ARBA" id="ARBA00001957"/>
    </source>
</evidence>
<dbReference type="InterPro" id="IPR023213">
    <property type="entry name" value="CAT-like_dom_sf"/>
</dbReference>
<dbReference type="FunFam" id="1.10.1200.10:FF:000005">
    <property type="entry name" value="Nonribosomal peptide synthetase 1"/>
    <property type="match status" value="1"/>
</dbReference>
<dbReference type="SUPFAM" id="SSF47336">
    <property type="entry name" value="ACP-like"/>
    <property type="match status" value="1"/>
</dbReference>
<evidence type="ECO:0000259" key="6">
    <source>
        <dbReference type="PROSITE" id="PS50075"/>
    </source>
</evidence>
<dbReference type="Gene3D" id="3.30.300.30">
    <property type="match status" value="1"/>
</dbReference>
<keyword evidence="5" id="KW-0045">Antibiotic biosynthesis</keyword>
<dbReference type="PROSITE" id="PS00455">
    <property type="entry name" value="AMP_BINDING"/>
    <property type="match status" value="1"/>
</dbReference>
<dbReference type="NCBIfam" id="TIGR01733">
    <property type="entry name" value="AA-adenyl-dom"/>
    <property type="match status" value="1"/>
</dbReference>
<dbReference type="InterPro" id="IPR045851">
    <property type="entry name" value="AMP-bd_C_sf"/>
</dbReference>
<dbReference type="Pfam" id="PF00668">
    <property type="entry name" value="Condensation"/>
    <property type="match status" value="2"/>
</dbReference>
<protein>
    <submittedName>
        <fullName evidence="7">Non-ribosomal peptide synthase:Amino acid adenylation</fullName>
    </submittedName>
</protein>
<dbReference type="EMBL" id="AADV02000001">
    <property type="protein sequence ID" value="EAM53332.1"/>
    <property type="molecule type" value="Genomic_DNA"/>
</dbReference>
<dbReference type="RefSeq" id="WP_007303629.1">
    <property type="nucleotide sequence ID" value="NZ_AADV02000001.1"/>
</dbReference>
<dbReference type="InterPro" id="IPR009081">
    <property type="entry name" value="PP-bd_ACP"/>
</dbReference>
<dbReference type="PANTHER" id="PTHR45398">
    <property type="match status" value="1"/>
</dbReference>
<evidence type="ECO:0000313" key="8">
    <source>
        <dbReference type="Proteomes" id="UP000003922"/>
    </source>
</evidence>
<evidence type="ECO:0000256" key="2">
    <source>
        <dbReference type="ARBA" id="ARBA00006432"/>
    </source>
</evidence>
<evidence type="ECO:0000256" key="5">
    <source>
        <dbReference type="ARBA" id="ARBA00023194"/>
    </source>
</evidence>
<dbReference type="SUPFAM" id="SSF52777">
    <property type="entry name" value="CoA-dependent acyltransferases"/>
    <property type="match status" value="4"/>
</dbReference>
<dbReference type="Proteomes" id="UP000003922">
    <property type="component" value="Unassembled WGS sequence"/>
</dbReference>
<dbReference type="InterPro" id="IPR006162">
    <property type="entry name" value="Ppantetheine_attach_site"/>
</dbReference>
<dbReference type="SUPFAM" id="SSF56801">
    <property type="entry name" value="Acetyl-CoA synthetase-like"/>
    <property type="match status" value="1"/>
</dbReference>
<comment type="caution">
    <text evidence="7">The sequence shown here is derived from an EMBL/GenBank/DDBJ whole genome shotgun (WGS) entry which is preliminary data.</text>
</comment>
<dbReference type="Gene3D" id="3.30.559.30">
    <property type="entry name" value="Nonribosomal peptide synthetase, condensation domain"/>
    <property type="match status" value="2"/>
</dbReference>
<dbReference type="InterPro" id="IPR020845">
    <property type="entry name" value="AMP-binding_CS"/>
</dbReference>
<dbReference type="InterPro" id="IPR010071">
    <property type="entry name" value="AA_adenyl_dom"/>
</dbReference>
<reference evidence="7" key="3">
    <citation type="submission" date="2016-12" db="EMBL/GenBank/DDBJ databases">
        <title>Annotation of the draft genome assembly of Crocosphaera watsonii WH 8501.</title>
        <authorList>
            <consortium name="US DOE Joint Genome Institute (JGI-ORNL)"/>
            <person name="Larimer F."/>
            <person name="Land M."/>
        </authorList>
    </citation>
    <scope>NUCLEOTIDE SEQUENCE</scope>
    <source>
        <strain evidence="7">WH 8501</strain>
    </source>
</reference>
<dbReference type="InterPro" id="IPR000873">
    <property type="entry name" value="AMP-dep_synth/lig_dom"/>
</dbReference>
<dbReference type="FunFam" id="3.40.50.12780:FF:000012">
    <property type="entry name" value="Non-ribosomal peptide synthetase"/>
    <property type="match status" value="1"/>
</dbReference>
<dbReference type="PROSITE" id="PS50075">
    <property type="entry name" value="CARRIER"/>
    <property type="match status" value="1"/>
</dbReference>
<dbReference type="Pfam" id="PF00550">
    <property type="entry name" value="PP-binding"/>
    <property type="match status" value="1"/>
</dbReference>
<dbReference type="GO" id="GO:0017000">
    <property type="term" value="P:antibiotic biosynthetic process"/>
    <property type="evidence" value="ECO:0007669"/>
    <property type="project" value="UniProtKB-KW"/>
</dbReference>
<dbReference type="Gene3D" id="3.40.50.980">
    <property type="match status" value="2"/>
</dbReference>
<dbReference type="GO" id="GO:0043041">
    <property type="term" value="P:amino acid activation for nonribosomal peptide biosynthetic process"/>
    <property type="evidence" value="ECO:0007669"/>
    <property type="project" value="UniProtKB-ARBA"/>
</dbReference>
<dbReference type="InterPro" id="IPR010060">
    <property type="entry name" value="NRPS_synth"/>
</dbReference>
<dbReference type="CDD" id="cd19534">
    <property type="entry name" value="E_NRPS"/>
    <property type="match status" value="1"/>
</dbReference>
<dbReference type="NCBIfam" id="TIGR01720">
    <property type="entry name" value="NRPS-para261"/>
    <property type="match status" value="1"/>
</dbReference>
<dbReference type="GO" id="GO:0003824">
    <property type="term" value="F:catalytic activity"/>
    <property type="evidence" value="ECO:0007669"/>
    <property type="project" value="InterPro"/>
</dbReference>
<dbReference type="CDD" id="cd05930">
    <property type="entry name" value="A_NRPS"/>
    <property type="match status" value="1"/>
</dbReference>
<dbReference type="GO" id="GO:0008610">
    <property type="term" value="P:lipid biosynthetic process"/>
    <property type="evidence" value="ECO:0007669"/>
    <property type="project" value="UniProtKB-ARBA"/>
</dbReference>
<feature type="domain" description="Carrier" evidence="6">
    <location>
        <begin position="1025"/>
        <end position="1099"/>
    </location>
</feature>
<proteinExistence type="inferred from homology"/>
<dbReference type="Pfam" id="PF13193">
    <property type="entry name" value="AMP-binding_C"/>
    <property type="match status" value="1"/>
</dbReference>
<reference evidence="7" key="2">
    <citation type="submission" date="2005-06" db="EMBL/GenBank/DDBJ databases">
        <title>Sequencing of the draft genome and assembly of Crocosphaera watsonii WH 8501.</title>
        <authorList>
            <consortium name="US DOE Joint Genome Institute (JGI-PGF)"/>
            <person name="Copeland A."/>
            <person name="Lucas S."/>
            <person name="Lapidus A."/>
            <person name="Barry K."/>
            <person name="Detter C."/>
            <person name="Glavina T."/>
            <person name="Hammon N."/>
            <person name="Israni S."/>
            <person name="Pitluck S."/>
            <person name="Richardson P."/>
        </authorList>
    </citation>
    <scope>NUCLEOTIDE SEQUENCE [LARGE SCALE GENOMIC DNA]</scope>
    <source>
        <strain evidence="7">WH 8501</strain>
    </source>
</reference>
<dbReference type="InterPro" id="IPR001242">
    <property type="entry name" value="Condensation_dom"/>
</dbReference>
<sequence>MSQKKLDLDALKKRIAALPPEKRAIFEEQLKKRNLQIPQQTITKRLDSENITLSLAQERLWFLDQLDPENSAYNIAIAWRFTGNLNHTILEKSFNEIIKRHESLRTRFMAVEGKPVLEINPHLTLTIPKIDLQELPEKQRKEEEKRLTNLIAKQPFNLAKGSLLRVCLLQINAQDSLVLVVCHHIIADGWSRGIILKEFSSFYKAFTFNKTVSLPGLSIQYSDFAAWQKKWLAGEELQTQLNYWQEKLADVSVLNLPTDYPRPNIPTLRGGIQSLTLDKSLTDTLKTLSREQGVTLFMTLLTAFKILLHRYSGQDDIVVGSPIANRNWAEIEPLIGFFVNTLVLRSDLSDNPSFLTVLKQVKETTSQAYKHQDLPFAKLVDTLQPERDESHNPLFQVMFQVQNEAYQLQNAVSPELAIPGLSLSQSWIETESTKFDMTWHLVERETGLLAVVEYSLDLFKAETIKRMLGHFQVLLQEIISDPQAQISQLSLLTKQEKKQLLFEWNQTETKQLENSFIHQIFEEQVKKNPDNIAVTFGQEKLTYQQLNNKANQLAHHLGKLGVKREVKVGILMERSLDLLISIFGVLKAGAAYVPLDPTYPLDRITFMVEDSQIAVLLTTINNSVENFNSVTTINLDQDWPLITQEREENPNISLFRDNLAYVIYTSGSTGKPKGTLITHHGLSNYLTWAIATYPVEEGSGSPVNSSIAFDATITSIFTPLLVGKKVILLPETGEIEALSETFIQESLSLVKLTPAHLSILNPLLTQKEEIPQGHALIIGGEALSSKSLTFWQEKSPKTRLINEYGPTETVVGCCVYQVPPQVSHSENVPIGRPITNTEIYILDQYLQPTPIGVPGELYIGGLGVARGYFNRPDLTAERFIPHPFTRRQPTPSSSRLYKTGDLARYLSDGTIEYLGRIDDQVKIRGFRVELGEIEGILRQHPQVKEAIAVVQEDNNKIPRLVAYVVAESEIEELRQFTSDKLPGYMVPTLFLTMDSFPLTVNGKIHRKKLPAADFFQRNVKKELIASRTQQEEALTEIWRDVLGKMEVGIYDNFFELGGDSILGLQIIARANQVGLQLTPRQLFQHQNIAELASVATIAPKNSAEQGLLTGLLPLTPIQHWFFEQELPNPHHYNQTLLLETLPDLNPDYLQQALHYILIHHDALRMGFRQQETIWEQFYGDVENNIPFATVNLESLAEKTQKFAIESVSEKVQTTLNLGDGPLVRVVWFDLGKGQKSRLLFVIHHLIIDSVSWRIILEDFVTVYQQLLEKKEVKLPQKTTSYQTWANKLLDYSQSENLDIDLWSMSREFSLPTDNAVLNNNQVELEDRLSLTLTVEKTKALQEEVGTAYNAKINEIILAALYQSIYQWTDQQLLRIDLEGHGREDIFESVNISRTVGWFTTIFPLELELKSMNSLGDLIKFVKEKYRQVGKQGIKYGVLRYLGSGIDNKTESPVKFNYLGEVDRITTQGFILGIAEESTGWVRSPQGTRSHLIEIIGAFSKKQLQLTFVYSRQIYRRQTIEKLGQKVVNNLEAFIVHSQSSKTAAYTPSDFSKANLNQKQLDKFLGKLKK</sequence>